<dbReference type="SUPFAM" id="SSF56112">
    <property type="entry name" value="Protein kinase-like (PK-like)"/>
    <property type="match status" value="1"/>
</dbReference>
<evidence type="ECO:0000259" key="3">
    <source>
        <dbReference type="PROSITE" id="PS50011"/>
    </source>
</evidence>
<evidence type="ECO:0000256" key="1">
    <source>
        <dbReference type="PROSITE-ProRule" id="PRU00103"/>
    </source>
</evidence>
<dbReference type="GO" id="GO:0005737">
    <property type="term" value="C:cytoplasm"/>
    <property type="evidence" value="ECO:0007669"/>
    <property type="project" value="TreeGrafter"/>
</dbReference>
<gene>
    <name evidence="4" type="ORF">BB560_003127</name>
</gene>
<feature type="repeat" description="HEAT" evidence="1">
    <location>
        <begin position="505"/>
        <end position="537"/>
    </location>
</feature>
<proteinExistence type="predicted"/>
<reference evidence="4 5" key="1">
    <citation type="journal article" date="2018" name="MBio">
        <title>Comparative Genomics Reveals the Core Gene Toolbox for the Fungus-Insect Symbiosis.</title>
        <authorList>
            <person name="Wang Y."/>
            <person name="Stata M."/>
            <person name="Wang W."/>
            <person name="Stajich J.E."/>
            <person name="White M.M."/>
            <person name="Moncalvo J.M."/>
        </authorList>
    </citation>
    <scope>NUCLEOTIDE SEQUENCE [LARGE SCALE GENOMIC DNA]</scope>
    <source>
        <strain evidence="4 5">SC-DP-2</strain>
    </source>
</reference>
<dbReference type="EMBL" id="MBFS01000471">
    <property type="protein sequence ID" value="PVV02419.1"/>
    <property type="molecule type" value="Genomic_DNA"/>
</dbReference>
<dbReference type="PANTHER" id="PTHR12984">
    <property type="entry name" value="SCY1-RELATED S/T PROTEIN KINASE-LIKE"/>
    <property type="match status" value="1"/>
</dbReference>
<dbReference type="InterPro" id="IPR011009">
    <property type="entry name" value="Kinase-like_dom_sf"/>
</dbReference>
<feature type="domain" description="Protein kinase" evidence="3">
    <location>
        <begin position="1"/>
        <end position="282"/>
    </location>
</feature>
<dbReference type="Gene3D" id="3.30.200.20">
    <property type="entry name" value="Phosphorylase Kinase, domain 1"/>
    <property type="match status" value="1"/>
</dbReference>
<dbReference type="Pfam" id="PF07714">
    <property type="entry name" value="PK_Tyr_Ser-Thr"/>
    <property type="match status" value="1"/>
</dbReference>
<dbReference type="InterPro" id="IPR051177">
    <property type="entry name" value="CIK-Related_Protein"/>
</dbReference>
<protein>
    <recommendedName>
        <fullName evidence="3">Protein kinase domain-containing protein</fullName>
    </recommendedName>
</protein>
<feature type="compositionally biased region" description="Polar residues" evidence="2">
    <location>
        <begin position="555"/>
        <end position="570"/>
    </location>
</feature>
<comment type="caution">
    <text evidence="4">The sequence shown here is derived from an EMBL/GenBank/DDBJ whole genome shotgun (WGS) entry which is preliminary data.</text>
</comment>
<dbReference type="PROSITE" id="PS50011">
    <property type="entry name" value="PROTEIN_KINASE_DOM"/>
    <property type="match status" value="1"/>
</dbReference>
<evidence type="ECO:0000256" key="2">
    <source>
        <dbReference type="SAM" id="MobiDB-lite"/>
    </source>
</evidence>
<dbReference type="OrthoDB" id="447103at2759"/>
<dbReference type="InterPro" id="IPR000719">
    <property type="entry name" value="Prot_kinase_dom"/>
</dbReference>
<feature type="compositionally biased region" description="Low complexity" evidence="2">
    <location>
        <begin position="778"/>
        <end position="788"/>
    </location>
</feature>
<dbReference type="InterPro" id="IPR016024">
    <property type="entry name" value="ARM-type_fold"/>
</dbReference>
<dbReference type="Gene3D" id="1.25.10.10">
    <property type="entry name" value="Leucine-rich Repeat Variant"/>
    <property type="match status" value="1"/>
</dbReference>
<feature type="region of interest" description="Disordered" evidence="2">
    <location>
        <begin position="551"/>
        <end position="570"/>
    </location>
</feature>
<evidence type="ECO:0000313" key="5">
    <source>
        <dbReference type="Proteomes" id="UP000245609"/>
    </source>
</evidence>
<organism evidence="4 5">
    <name type="scientific">Smittium megazygosporum</name>
    <dbReference type="NCBI Taxonomy" id="133381"/>
    <lineage>
        <taxon>Eukaryota</taxon>
        <taxon>Fungi</taxon>
        <taxon>Fungi incertae sedis</taxon>
        <taxon>Zoopagomycota</taxon>
        <taxon>Kickxellomycotina</taxon>
        <taxon>Harpellomycetes</taxon>
        <taxon>Harpellales</taxon>
        <taxon>Legeriomycetaceae</taxon>
        <taxon>Smittium</taxon>
    </lineage>
</organism>
<dbReference type="GO" id="GO:0005524">
    <property type="term" value="F:ATP binding"/>
    <property type="evidence" value="ECO:0007669"/>
    <property type="project" value="InterPro"/>
</dbReference>
<sequence>MSGIGSFLYSSITNIVSRSKIPNFPYNIEENPVNNNSLWSIHNGTKNDNQLPVSIFIFRKENNRHLLEFVENSIKRAKTLRHPDLVQYIDSSETNDAIYVATERVSCLDLNKPDYLEINSVVWGIYKVTRGIKFLNNECKLVHGNIQASSIFITQSLEWKLFGFELTDSPDSYPPKYTKIANLGAGYSDIIPPELRSSNIDSIKSLNIGVIDSYQFGHFLSILFEKGLFEQSSQIQKFLKLAIPKISNTNPSSRFPISRFITEAAKPNSLFSLPFVKSMKFIEEIPAHESDQVREFLVDAGERSQEYPVEMFKFKILPEILQRMKFGGEYSVLVSTVVKIKEAIGQEEFESIVVPAIVDSFLSNDRQLRFNLLKNLGKLVNAIPEEILTNKIFPNYANSVPVIREETAKSCVFFVPRLPEKIINSDLVRSICRLFSDQEPGIRANSLICIGMLHKHLTKSTMKQIVGPALINSLRDPFPPSRVASLKAIKVSSSLIDPNDAARKIIPILSILLIDSEKQVRETSKSALLSLLSLVDEYGKTLPETAVKRVENKEVQSSASGTSTPNQSSISLPGGWVMSSLATGVSKVSGVISYSSENKDLTKSNNPEADTVLEPSENSTIEVSKEPLNINKDSSAFKYTQPAVSNALNKPLDLYKSKPSEDKFGWGFDNADFSPKKQSFESSIKTVSDELEDLSLKSNKKNTLGLKQAKNKINMASPKTDPWNNPFSNESQSVSKDFKNETNSLEDNDWGDNDFDDWNQDPSSWNLSASSKTDTKVLTSSTLGSSSLRGNSKALPKNVASRQAKPKNKLGAIKLN</sequence>
<feature type="compositionally biased region" description="Acidic residues" evidence="2">
    <location>
        <begin position="744"/>
        <end position="759"/>
    </location>
</feature>
<dbReference type="Proteomes" id="UP000245609">
    <property type="component" value="Unassembled WGS sequence"/>
</dbReference>
<name>A0A2T9ZCU7_9FUNG</name>
<dbReference type="GO" id="GO:0006409">
    <property type="term" value="P:tRNA export from nucleus"/>
    <property type="evidence" value="ECO:0007669"/>
    <property type="project" value="TreeGrafter"/>
</dbReference>
<feature type="region of interest" description="Disordered" evidence="2">
    <location>
        <begin position="599"/>
        <end position="618"/>
    </location>
</feature>
<keyword evidence="5" id="KW-1185">Reference proteome</keyword>
<accession>A0A2T9ZCU7</accession>
<feature type="compositionally biased region" description="Polar residues" evidence="2">
    <location>
        <begin position="722"/>
        <end position="743"/>
    </location>
</feature>
<dbReference type="PROSITE" id="PS50077">
    <property type="entry name" value="HEAT_REPEAT"/>
    <property type="match status" value="1"/>
</dbReference>
<dbReference type="STRING" id="133381.A0A2T9ZCU7"/>
<dbReference type="SUPFAM" id="SSF48371">
    <property type="entry name" value="ARM repeat"/>
    <property type="match status" value="1"/>
</dbReference>
<dbReference type="InterPro" id="IPR001245">
    <property type="entry name" value="Ser-Thr/Tyr_kinase_cat_dom"/>
</dbReference>
<dbReference type="Gene3D" id="1.10.510.10">
    <property type="entry name" value="Transferase(Phosphotransferase) domain 1"/>
    <property type="match status" value="1"/>
</dbReference>
<dbReference type="AlphaFoldDB" id="A0A2T9ZCU7"/>
<dbReference type="GO" id="GO:0004672">
    <property type="term" value="F:protein kinase activity"/>
    <property type="evidence" value="ECO:0007669"/>
    <property type="project" value="InterPro"/>
</dbReference>
<feature type="compositionally biased region" description="Polar residues" evidence="2">
    <location>
        <begin position="762"/>
        <end position="772"/>
    </location>
</feature>
<dbReference type="InterPro" id="IPR021133">
    <property type="entry name" value="HEAT_type_2"/>
</dbReference>
<dbReference type="PANTHER" id="PTHR12984:SF3">
    <property type="entry name" value="N-TERMINAL KINASE-LIKE PROTEIN"/>
    <property type="match status" value="1"/>
</dbReference>
<dbReference type="InterPro" id="IPR011989">
    <property type="entry name" value="ARM-like"/>
</dbReference>
<evidence type="ECO:0000313" key="4">
    <source>
        <dbReference type="EMBL" id="PVV02419.1"/>
    </source>
</evidence>
<feature type="region of interest" description="Disordered" evidence="2">
    <location>
        <begin position="709"/>
        <end position="816"/>
    </location>
</feature>